<organism evidence="1 2">
    <name type="scientific">Pectobacterium carotovorum subsp. carotovorum (strain PC1)</name>
    <dbReference type="NCBI Taxonomy" id="561230"/>
    <lineage>
        <taxon>Bacteria</taxon>
        <taxon>Pseudomonadati</taxon>
        <taxon>Pseudomonadota</taxon>
        <taxon>Gammaproteobacteria</taxon>
        <taxon>Enterobacterales</taxon>
        <taxon>Pectobacteriaceae</taxon>
        <taxon>Pectobacterium</taxon>
    </lineage>
</organism>
<gene>
    <name evidence="1" type="ordered locus">PC1_0978</name>
</gene>
<dbReference type="RefSeq" id="WP_012773664.1">
    <property type="nucleotide sequence ID" value="NC_012917.1"/>
</dbReference>
<reference evidence="1 2" key="1">
    <citation type="submission" date="2009-07" db="EMBL/GenBank/DDBJ databases">
        <title>Complete sequence of Pectobacterium carotovorum subsp. carotovorum PC1.</title>
        <authorList>
            <consortium name="US DOE Joint Genome Institute"/>
            <person name="Lucas S."/>
            <person name="Copeland A."/>
            <person name="Lapidus A."/>
            <person name="Glavina del Rio T."/>
            <person name="Tice H."/>
            <person name="Bruce D."/>
            <person name="Goodwin L."/>
            <person name="Pitluck S."/>
            <person name="Munk A.C."/>
            <person name="Brettin T."/>
            <person name="Detter J.C."/>
            <person name="Han C."/>
            <person name="Tapia R."/>
            <person name="Larimer F."/>
            <person name="Land M."/>
            <person name="Hauser L."/>
            <person name="Kyrpides N."/>
            <person name="Mikhailova N."/>
            <person name="Balakrishnan V."/>
            <person name="Glasner J."/>
            <person name="Perna N.T."/>
        </authorList>
    </citation>
    <scope>NUCLEOTIDE SEQUENCE [LARGE SCALE GENOMIC DNA]</scope>
    <source>
        <strain evidence="1 2">PC1</strain>
    </source>
</reference>
<proteinExistence type="predicted"/>
<accession>C6DAY6</accession>
<name>C6DAY6_PECCP</name>
<sequence>MNIPMRRLLVSMRIVLRVIQGKLEVKEGLIFRIACDAATTHGLSSSGVKNYAAVGVTAE</sequence>
<protein>
    <submittedName>
        <fullName evidence="1">Uncharacterized protein</fullName>
    </submittedName>
</protein>
<dbReference type="EMBL" id="CP001657">
    <property type="protein sequence ID" value="ACT12028.1"/>
    <property type="molecule type" value="Genomic_DNA"/>
</dbReference>
<dbReference type="HOGENOM" id="CLU_2956479_0_0_6"/>
<dbReference type="AlphaFoldDB" id="C6DAY6"/>
<dbReference type="Proteomes" id="UP000002736">
    <property type="component" value="Chromosome"/>
</dbReference>
<evidence type="ECO:0000313" key="2">
    <source>
        <dbReference type="Proteomes" id="UP000002736"/>
    </source>
</evidence>
<evidence type="ECO:0000313" key="1">
    <source>
        <dbReference type="EMBL" id="ACT12028.1"/>
    </source>
</evidence>
<dbReference type="KEGG" id="pct:PC1_0978"/>